<accession>A0ABW0HS11</accession>
<dbReference type="EMBL" id="JBHSMI010000025">
    <property type="protein sequence ID" value="MFC5403918.1"/>
    <property type="molecule type" value="Genomic_DNA"/>
</dbReference>
<dbReference type="SUPFAM" id="SSF56747">
    <property type="entry name" value="Prim-pol domain"/>
    <property type="match status" value="1"/>
</dbReference>
<comment type="caution">
    <text evidence="2">The sequence shown here is derived from an EMBL/GenBank/DDBJ whole genome shotgun (WGS) entry which is preliminary data.</text>
</comment>
<dbReference type="Gene3D" id="3.90.920.10">
    <property type="entry name" value="DNA primase, PRIM domain"/>
    <property type="match status" value="1"/>
</dbReference>
<proteinExistence type="predicted"/>
<evidence type="ECO:0000313" key="3">
    <source>
        <dbReference type="Proteomes" id="UP001596113"/>
    </source>
</evidence>
<sequence length="477" mass="54940">MQKKVIKKLEELFIIQTGKYLKQSKQGYITCIAGRPSSLGKTQKLNDWHMEQHLKGKFTVGTFSGEQTTKFMTFDVDFHDPIKAKWITGKIVITLNELNIEHHISFSGNKGYHIDIFFDDLIKVTDAKSFFNHVIQMSDVIEHSDDGNKVEFRVTNSQGVKLPLGIHQKTGKYCGFIDDDFNVMNRQQSEAYLLTIHKIESQQVLDILEIDDVDKQNIDTKELIEVEDAVSPFVPPKNHEQSEDYSIDLAKKLLNEGLNVQGSRHKATFLVCLYLKYSGLEADECRNELYTWMEWQNPDSYTTKLADCYKDIDQIVKDVCNDDKYNLSGGNKDLNVSLNEMKWIVERCPEKNQKLITYALLKHSKRHANLQGVFYMPFTTIAKSTGVTRETAINQVNKLINLGVIDVVARNRKPTGGKGFQRNLPNLYRLNIDVIVDDSSMLEVNESHDFKSCILYFFERKELKRILPRKQYESLVG</sequence>
<organism evidence="2 3">
    <name type="scientific">Cohnella soli</name>
    <dbReference type="NCBI Taxonomy" id="425005"/>
    <lineage>
        <taxon>Bacteria</taxon>
        <taxon>Bacillati</taxon>
        <taxon>Bacillota</taxon>
        <taxon>Bacilli</taxon>
        <taxon>Bacillales</taxon>
        <taxon>Paenibacillaceae</taxon>
        <taxon>Cohnella</taxon>
    </lineage>
</organism>
<feature type="domain" description="TOTE conflict system primase" evidence="1">
    <location>
        <begin position="41"/>
        <end position="205"/>
    </location>
</feature>
<dbReference type="InterPro" id="IPR054347">
    <property type="entry name" value="TOTE_primase"/>
</dbReference>
<gene>
    <name evidence="2" type="ORF">ACFPOF_14335</name>
</gene>
<protein>
    <recommendedName>
        <fullName evidence="1">TOTE conflict system primase domain-containing protein</fullName>
    </recommendedName>
</protein>
<dbReference type="Proteomes" id="UP001596113">
    <property type="component" value="Unassembled WGS sequence"/>
</dbReference>
<dbReference type="RefSeq" id="WP_378133722.1">
    <property type="nucleotide sequence ID" value="NZ_JBHSMI010000025.1"/>
</dbReference>
<evidence type="ECO:0000259" key="1">
    <source>
        <dbReference type="Pfam" id="PF22548"/>
    </source>
</evidence>
<reference evidence="3" key="1">
    <citation type="journal article" date="2019" name="Int. J. Syst. Evol. Microbiol.">
        <title>The Global Catalogue of Microorganisms (GCM) 10K type strain sequencing project: providing services to taxonomists for standard genome sequencing and annotation.</title>
        <authorList>
            <consortium name="The Broad Institute Genomics Platform"/>
            <consortium name="The Broad Institute Genome Sequencing Center for Infectious Disease"/>
            <person name="Wu L."/>
            <person name="Ma J."/>
        </authorList>
    </citation>
    <scope>NUCLEOTIDE SEQUENCE [LARGE SCALE GENOMIC DNA]</scope>
    <source>
        <strain evidence="3">CGMCC 1.18575</strain>
    </source>
</reference>
<keyword evidence="3" id="KW-1185">Reference proteome</keyword>
<dbReference type="Pfam" id="PF22548">
    <property type="entry name" value="AEP-TOTE"/>
    <property type="match status" value="1"/>
</dbReference>
<evidence type="ECO:0000313" key="2">
    <source>
        <dbReference type="EMBL" id="MFC5403918.1"/>
    </source>
</evidence>
<name>A0ABW0HS11_9BACL</name>